<accession>A0A1I4P4F1</accession>
<keyword evidence="2" id="KW-1185">Reference proteome</keyword>
<dbReference type="Proteomes" id="UP000198535">
    <property type="component" value="Unassembled WGS sequence"/>
</dbReference>
<organism evidence="1 2">
    <name type="scientific">Methanolobus profundi</name>
    <dbReference type="NCBI Taxonomy" id="487685"/>
    <lineage>
        <taxon>Archaea</taxon>
        <taxon>Methanobacteriati</taxon>
        <taxon>Methanobacteriota</taxon>
        <taxon>Stenosarchaea group</taxon>
        <taxon>Methanomicrobia</taxon>
        <taxon>Methanosarcinales</taxon>
        <taxon>Methanosarcinaceae</taxon>
        <taxon>Methanolobus</taxon>
    </lineage>
</organism>
<gene>
    <name evidence="1" type="ORF">SAMN04488696_0448</name>
</gene>
<name>A0A1I4P4F1_9EURY</name>
<evidence type="ECO:0000313" key="2">
    <source>
        <dbReference type="Proteomes" id="UP000198535"/>
    </source>
</evidence>
<dbReference type="EMBL" id="FOUJ01000001">
    <property type="protein sequence ID" value="SFM22662.1"/>
    <property type="molecule type" value="Genomic_DNA"/>
</dbReference>
<dbReference type="AlphaFoldDB" id="A0A1I4P4F1"/>
<reference evidence="2" key="1">
    <citation type="submission" date="2016-10" db="EMBL/GenBank/DDBJ databases">
        <authorList>
            <person name="Varghese N."/>
            <person name="Submissions S."/>
        </authorList>
    </citation>
    <scope>NUCLEOTIDE SEQUENCE [LARGE SCALE GENOMIC DNA]</scope>
    <source>
        <strain evidence="2">Mob M</strain>
    </source>
</reference>
<proteinExistence type="predicted"/>
<protein>
    <submittedName>
        <fullName evidence="1">Uncharacterized protein</fullName>
    </submittedName>
</protein>
<dbReference type="STRING" id="487685.SAMN04488696_0448"/>
<evidence type="ECO:0000313" key="1">
    <source>
        <dbReference type="EMBL" id="SFM22662.1"/>
    </source>
</evidence>
<sequence>MWDDLMKIEESICCEYCRTDLKRQLIGSNVFYYCKSCGRITSAKDMVTILINDDGVEACV</sequence>